<dbReference type="PANTHER" id="PTHR35848">
    <property type="entry name" value="OXALATE-BINDING PROTEIN"/>
    <property type="match status" value="1"/>
</dbReference>
<comment type="caution">
    <text evidence="3">The sequence shown here is derived from an EMBL/GenBank/DDBJ whole genome shotgun (WGS) entry which is preliminary data.</text>
</comment>
<dbReference type="EMBL" id="VUNG01000014">
    <property type="protein sequence ID" value="MST84421.1"/>
    <property type="molecule type" value="Genomic_DNA"/>
</dbReference>
<dbReference type="InterPro" id="IPR013096">
    <property type="entry name" value="Cupin_2"/>
</dbReference>
<dbReference type="Gene3D" id="2.60.120.10">
    <property type="entry name" value="Jelly Rolls"/>
    <property type="match status" value="1"/>
</dbReference>
<dbReference type="InterPro" id="IPR014710">
    <property type="entry name" value="RmlC-like_jellyroll"/>
</dbReference>
<dbReference type="AlphaFoldDB" id="A0A7K0KER6"/>
<dbReference type="SUPFAM" id="SSF51182">
    <property type="entry name" value="RmlC-like cupins"/>
    <property type="match status" value="1"/>
</dbReference>
<dbReference type="Pfam" id="PF07883">
    <property type="entry name" value="Cupin_2"/>
    <property type="match status" value="1"/>
</dbReference>
<dbReference type="Proteomes" id="UP000438914">
    <property type="component" value="Unassembled WGS sequence"/>
</dbReference>
<reference evidence="3 4" key="1">
    <citation type="submission" date="2019-08" db="EMBL/GenBank/DDBJ databases">
        <title>In-depth cultivation of the pig gut microbiome towards novel bacterial diversity and tailored functional studies.</title>
        <authorList>
            <person name="Wylensek D."/>
            <person name="Hitch T.C.A."/>
            <person name="Clavel T."/>
        </authorList>
    </citation>
    <scope>NUCLEOTIDE SEQUENCE [LARGE SCALE GENOMIC DNA]</scope>
    <source>
        <strain evidence="3 4">LKV-178-WT-2A</strain>
    </source>
</reference>
<name>A0A7K0KER6_9BACT</name>
<organism evidence="3 4">
    <name type="scientific">Hallella mizrahii</name>
    <dbReference type="NCBI Taxonomy" id="2606637"/>
    <lineage>
        <taxon>Bacteria</taxon>
        <taxon>Pseudomonadati</taxon>
        <taxon>Bacteroidota</taxon>
        <taxon>Bacteroidia</taxon>
        <taxon>Bacteroidales</taxon>
        <taxon>Prevotellaceae</taxon>
        <taxon>Hallella</taxon>
    </lineage>
</organism>
<protein>
    <submittedName>
        <fullName evidence="3">Cupin domain-containing protein</fullName>
    </submittedName>
</protein>
<dbReference type="PANTHER" id="PTHR35848:SF6">
    <property type="entry name" value="CUPIN TYPE-2 DOMAIN-CONTAINING PROTEIN"/>
    <property type="match status" value="1"/>
</dbReference>
<evidence type="ECO:0000313" key="3">
    <source>
        <dbReference type="EMBL" id="MST84421.1"/>
    </source>
</evidence>
<gene>
    <name evidence="3" type="ORF">FYJ73_07025</name>
</gene>
<keyword evidence="1" id="KW-0479">Metal-binding</keyword>
<evidence type="ECO:0000256" key="1">
    <source>
        <dbReference type="ARBA" id="ARBA00022723"/>
    </source>
</evidence>
<dbReference type="InterPro" id="IPR011051">
    <property type="entry name" value="RmlC_Cupin_sf"/>
</dbReference>
<dbReference type="InterPro" id="IPR051610">
    <property type="entry name" value="GPI/OXD"/>
</dbReference>
<feature type="domain" description="Cupin type-2" evidence="2">
    <location>
        <begin position="37"/>
        <end position="105"/>
    </location>
</feature>
<evidence type="ECO:0000259" key="2">
    <source>
        <dbReference type="Pfam" id="PF07883"/>
    </source>
</evidence>
<sequence length="107" mass="12097">MIIDFDKIPEVHIDGFKGGKGRLDTRNYDDGKAKIMYSTLRPGASSGLHVHEGNCEIVFVISGIATFYYDDHVEECRAGQCHYCPEGHSHYMENLTDHDLVYFAVVK</sequence>
<accession>A0A7K0KER6</accession>
<proteinExistence type="predicted"/>
<dbReference type="RefSeq" id="WP_154534007.1">
    <property type="nucleotide sequence ID" value="NZ_VUNG01000014.1"/>
</dbReference>
<dbReference type="GO" id="GO:0046872">
    <property type="term" value="F:metal ion binding"/>
    <property type="evidence" value="ECO:0007669"/>
    <property type="project" value="UniProtKB-KW"/>
</dbReference>
<evidence type="ECO:0000313" key="4">
    <source>
        <dbReference type="Proteomes" id="UP000438914"/>
    </source>
</evidence>
<keyword evidence="4" id="KW-1185">Reference proteome</keyword>